<accession>A0A177A6M4</accession>
<feature type="compositionally biased region" description="Acidic residues" evidence="1">
    <location>
        <begin position="66"/>
        <end position="77"/>
    </location>
</feature>
<protein>
    <submittedName>
        <fullName evidence="2">Uncharacterized protein</fullName>
    </submittedName>
</protein>
<name>A0A177A6M4_9PEZI</name>
<proteinExistence type="predicted"/>
<dbReference type="AlphaFoldDB" id="A0A177A6M4"/>
<reference evidence="2" key="1">
    <citation type="submission" date="2016-03" db="EMBL/GenBank/DDBJ databases">
        <title>Updated assembly of Pseudogymnoascus destructans, the fungus causing white-nose syndrome of bats.</title>
        <authorList>
            <person name="Palmer J.M."/>
            <person name="Drees K.P."/>
            <person name="Foster J.T."/>
            <person name="Lindner D.L."/>
        </authorList>
    </citation>
    <scope>NUCLEOTIDE SEQUENCE [LARGE SCALE GENOMIC DNA]</scope>
    <source>
        <strain evidence="2">20631-21</strain>
    </source>
</reference>
<gene>
    <name evidence="2" type="ORF">VC83_05661</name>
</gene>
<evidence type="ECO:0000256" key="1">
    <source>
        <dbReference type="SAM" id="MobiDB-lite"/>
    </source>
</evidence>
<organism evidence="2">
    <name type="scientific">Pseudogymnoascus destructans</name>
    <dbReference type="NCBI Taxonomy" id="655981"/>
    <lineage>
        <taxon>Eukaryota</taxon>
        <taxon>Fungi</taxon>
        <taxon>Dikarya</taxon>
        <taxon>Ascomycota</taxon>
        <taxon>Pezizomycotina</taxon>
        <taxon>Leotiomycetes</taxon>
        <taxon>Thelebolales</taxon>
        <taxon>Thelebolaceae</taxon>
        <taxon>Pseudogymnoascus</taxon>
    </lineage>
</organism>
<dbReference type="EMBL" id="KV441399">
    <property type="protein sequence ID" value="OAF57816.1"/>
    <property type="molecule type" value="Genomic_DNA"/>
</dbReference>
<sequence>MDDPQFRLCEAKHRCSHTGNLRAHLTACPPTKPTNACDVWNYLTDDETEEEEEIVSSPLSAAQTIPDDENKDDEERR</sequence>
<dbReference type="RefSeq" id="XP_024323102.1">
    <property type="nucleotide sequence ID" value="XM_024469277.1"/>
</dbReference>
<dbReference type="Proteomes" id="UP000077154">
    <property type="component" value="Unassembled WGS sequence"/>
</dbReference>
<dbReference type="GeneID" id="36288726"/>
<feature type="region of interest" description="Disordered" evidence="1">
    <location>
        <begin position="47"/>
        <end position="77"/>
    </location>
</feature>
<evidence type="ECO:0000313" key="2">
    <source>
        <dbReference type="EMBL" id="OAF57816.1"/>
    </source>
</evidence>